<name>A0A3S0JRK6_9BACI</name>
<sequence>MEILLIIAQIILVCIFTISAAIKFLRKPMMVQHWNEYKYPMWFMFIIAALELIGVLGILIAFLFQKMLIFAAILFAILMIGAIHAHLFRAKHSPLMTINAMFMFLLSIAVIILSS</sequence>
<evidence type="ECO:0000313" key="6">
    <source>
        <dbReference type="EMBL" id="RTQ95055.1"/>
    </source>
</evidence>
<dbReference type="Pfam" id="PF13564">
    <property type="entry name" value="DoxX_2"/>
    <property type="match status" value="1"/>
</dbReference>
<evidence type="ECO:0000256" key="1">
    <source>
        <dbReference type="ARBA" id="ARBA00004141"/>
    </source>
</evidence>
<evidence type="ECO:0000313" key="7">
    <source>
        <dbReference type="Proteomes" id="UP000276349"/>
    </source>
</evidence>
<reference evidence="6 7" key="1">
    <citation type="submission" date="2018-12" db="EMBL/GenBank/DDBJ databases">
        <authorList>
            <person name="Yu L."/>
        </authorList>
    </citation>
    <scope>NUCLEOTIDE SEQUENCE [LARGE SCALE GENOMIC DNA]</scope>
    <source>
        <strain evidence="6 7">S5H2222</strain>
    </source>
</reference>
<keyword evidence="2 5" id="KW-0812">Transmembrane</keyword>
<gene>
    <name evidence="6" type="ORF">EKG35_04065</name>
</gene>
<evidence type="ECO:0000256" key="2">
    <source>
        <dbReference type="ARBA" id="ARBA00022692"/>
    </source>
</evidence>
<dbReference type="GO" id="GO:0016020">
    <property type="term" value="C:membrane"/>
    <property type="evidence" value="ECO:0007669"/>
    <property type="project" value="UniProtKB-SubCell"/>
</dbReference>
<feature type="transmembrane region" description="Helical" evidence="5">
    <location>
        <begin position="6"/>
        <end position="25"/>
    </location>
</feature>
<evidence type="ECO:0000256" key="5">
    <source>
        <dbReference type="SAM" id="Phobius"/>
    </source>
</evidence>
<keyword evidence="7" id="KW-1185">Reference proteome</keyword>
<dbReference type="Proteomes" id="UP000276349">
    <property type="component" value="Unassembled WGS sequence"/>
</dbReference>
<comment type="caution">
    <text evidence="6">The sequence shown here is derived from an EMBL/GenBank/DDBJ whole genome shotgun (WGS) entry which is preliminary data.</text>
</comment>
<evidence type="ECO:0000256" key="3">
    <source>
        <dbReference type="ARBA" id="ARBA00022989"/>
    </source>
</evidence>
<feature type="transmembrane region" description="Helical" evidence="5">
    <location>
        <begin position="68"/>
        <end position="88"/>
    </location>
</feature>
<protein>
    <submittedName>
        <fullName evidence="6">DoxX family protein</fullName>
    </submittedName>
</protein>
<keyword evidence="4 5" id="KW-0472">Membrane</keyword>
<dbReference type="OrthoDB" id="2929366at2"/>
<evidence type="ECO:0000256" key="4">
    <source>
        <dbReference type="ARBA" id="ARBA00023136"/>
    </source>
</evidence>
<comment type="subcellular location">
    <subcellularLocation>
        <location evidence="1">Membrane</location>
        <topology evidence="1">Multi-pass membrane protein</topology>
    </subcellularLocation>
</comment>
<feature type="transmembrane region" description="Helical" evidence="5">
    <location>
        <begin position="95"/>
        <end position="114"/>
    </location>
</feature>
<dbReference type="InterPro" id="IPR032808">
    <property type="entry name" value="DoxX"/>
</dbReference>
<dbReference type="EMBL" id="RXNR01000008">
    <property type="protein sequence ID" value="RTQ95055.1"/>
    <property type="molecule type" value="Genomic_DNA"/>
</dbReference>
<proteinExistence type="predicted"/>
<dbReference type="AlphaFoldDB" id="A0A3S0JRK6"/>
<keyword evidence="3 5" id="KW-1133">Transmembrane helix</keyword>
<dbReference type="RefSeq" id="WP_126293049.1">
    <property type="nucleotide sequence ID" value="NZ_CP155468.1"/>
</dbReference>
<feature type="transmembrane region" description="Helical" evidence="5">
    <location>
        <begin position="37"/>
        <end position="62"/>
    </location>
</feature>
<accession>A0A3S0JRK6</accession>
<organism evidence="6 7">
    <name type="scientific">Lysinibacillus telephonicus</name>
    <dbReference type="NCBI Taxonomy" id="1714840"/>
    <lineage>
        <taxon>Bacteria</taxon>
        <taxon>Bacillati</taxon>
        <taxon>Bacillota</taxon>
        <taxon>Bacilli</taxon>
        <taxon>Bacillales</taxon>
        <taxon>Bacillaceae</taxon>
        <taxon>Lysinibacillus</taxon>
    </lineage>
</organism>